<dbReference type="Gene3D" id="3.30.559.30">
    <property type="entry name" value="Nonribosomal peptide synthetase, condensation domain"/>
    <property type="match status" value="2"/>
</dbReference>
<comment type="cofactor">
    <cofactor evidence="1">
        <name>pantetheine 4'-phosphate</name>
        <dbReference type="ChEBI" id="CHEBI:47942"/>
    </cofactor>
</comment>
<gene>
    <name evidence="9" type="ORF">ACFOWZ_07075</name>
</gene>
<evidence type="ECO:0000256" key="1">
    <source>
        <dbReference type="ARBA" id="ARBA00001957"/>
    </source>
</evidence>
<dbReference type="Gene3D" id="3.40.50.720">
    <property type="entry name" value="NAD(P)-binding Rossmann-like Domain"/>
    <property type="match status" value="1"/>
</dbReference>
<keyword evidence="4" id="KW-0597">Phosphoprotein</keyword>
<evidence type="ECO:0000256" key="2">
    <source>
        <dbReference type="ARBA" id="ARBA00004924"/>
    </source>
</evidence>
<dbReference type="Gene3D" id="3.40.50.1820">
    <property type="entry name" value="alpha/beta hydrolase"/>
    <property type="match status" value="1"/>
</dbReference>
<evidence type="ECO:0000313" key="10">
    <source>
        <dbReference type="Proteomes" id="UP001595690"/>
    </source>
</evidence>
<dbReference type="InterPro" id="IPR020802">
    <property type="entry name" value="TesA-like"/>
</dbReference>
<feature type="domain" description="Carrier" evidence="7">
    <location>
        <begin position="2389"/>
        <end position="2464"/>
    </location>
</feature>
<dbReference type="SUPFAM" id="SSF53474">
    <property type="entry name" value="alpha/beta-Hydrolases"/>
    <property type="match status" value="1"/>
</dbReference>
<dbReference type="InterPro" id="IPR016036">
    <property type="entry name" value="Malonyl_transacylase_ACP-bd"/>
</dbReference>
<name>A0ABV8BNQ6_9PSEU</name>
<dbReference type="SUPFAM" id="SSF51735">
    <property type="entry name" value="NAD(P)-binding Rossmann-fold domains"/>
    <property type="match status" value="2"/>
</dbReference>
<dbReference type="Gene3D" id="3.30.559.10">
    <property type="entry name" value="Chloramphenicol acetyltransferase-like domain"/>
    <property type="match status" value="2"/>
</dbReference>
<evidence type="ECO:0000259" key="8">
    <source>
        <dbReference type="PROSITE" id="PS52004"/>
    </source>
</evidence>
<dbReference type="InterPro" id="IPR057326">
    <property type="entry name" value="KR_dom"/>
</dbReference>
<dbReference type="PROSITE" id="PS00012">
    <property type="entry name" value="PHOSPHOPANTETHEINE"/>
    <property type="match status" value="2"/>
</dbReference>
<feature type="domain" description="Ketosynthase family 3 (KS3)" evidence="8">
    <location>
        <begin position="2"/>
        <end position="427"/>
    </location>
</feature>
<dbReference type="SUPFAM" id="SSF52777">
    <property type="entry name" value="CoA-dependent acyltransferases"/>
    <property type="match status" value="4"/>
</dbReference>
<dbReference type="SUPFAM" id="SSF53901">
    <property type="entry name" value="Thiolase-like"/>
    <property type="match status" value="1"/>
</dbReference>
<dbReference type="InterPro" id="IPR001242">
    <property type="entry name" value="Condensation_dom"/>
</dbReference>
<dbReference type="InterPro" id="IPR001227">
    <property type="entry name" value="Ac_transferase_dom_sf"/>
</dbReference>
<dbReference type="SMART" id="SM00824">
    <property type="entry name" value="PKS_TE"/>
    <property type="match status" value="1"/>
</dbReference>
<dbReference type="PANTHER" id="PTHR43775:SF37">
    <property type="entry name" value="SI:DKEY-61P9.11"/>
    <property type="match status" value="1"/>
</dbReference>
<dbReference type="SMART" id="SM00823">
    <property type="entry name" value="PKS_PP"/>
    <property type="match status" value="3"/>
</dbReference>
<dbReference type="PANTHER" id="PTHR43775">
    <property type="entry name" value="FATTY ACID SYNTHASE"/>
    <property type="match status" value="1"/>
</dbReference>
<dbReference type="InterPro" id="IPR016035">
    <property type="entry name" value="Acyl_Trfase/lysoPLipase"/>
</dbReference>
<dbReference type="InterPro" id="IPR050091">
    <property type="entry name" value="PKS_NRPS_Biosynth_Enz"/>
</dbReference>
<dbReference type="InterPro" id="IPR014030">
    <property type="entry name" value="Ketoacyl_synth_N"/>
</dbReference>
<dbReference type="InterPro" id="IPR020806">
    <property type="entry name" value="PKS_PP-bd"/>
</dbReference>
<dbReference type="RefSeq" id="WP_382370367.1">
    <property type="nucleotide sequence ID" value="NZ_JBHRZI010000010.1"/>
</dbReference>
<dbReference type="InterPro" id="IPR013968">
    <property type="entry name" value="PKS_KR"/>
</dbReference>
<comment type="pathway">
    <text evidence="2">Siderophore biosynthesis.</text>
</comment>
<dbReference type="SMART" id="SM00822">
    <property type="entry name" value="PKS_KR"/>
    <property type="match status" value="1"/>
</dbReference>
<dbReference type="SMART" id="SM00825">
    <property type="entry name" value="PKS_KS"/>
    <property type="match status" value="1"/>
</dbReference>
<evidence type="ECO:0000259" key="7">
    <source>
        <dbReference type="PROSITE" id="PS50075"/>
    </source>
</evidence>
<dbReference type="Gene3D" id="1.10.1200.10">
    <property type="entry name" value="ACP-like"/>
    <property type="match status" value="3"/>
</dbReference>
<evidence type="ECO:0000256" key="4">
    <source>
        <dbReference type="ARBA" id="ARBA00022553"/>
    </source>
</evidence>
<dbReference type="Pfam" id="PF00668">
    <property type="entry name" value="Condensation"/>
    <property type="match status" value="2"/>
</dbReference>
<dbReference type="Proteomes" id="UP001595690">
    <property type="component" value="Unassembled WGS sequence"/>
</dbReference>
<dbReference type="Gene3D" id="3.40.47.10">
    <property type="match status" value="1"/>
</dbReference>
<dbReference type="SMART" id="SM00827">
    <property type="entry name" value="PKS_AT"/>
    <property type="match status" value="1"/>
</dbReference>
<dbReference type="Gene3D" id="3.30.70.3290">
    <property type="match status" value="1"/>
</dbReference>
<evidence type="ECO:0000256" key="5">
    <source>
        <dbReference type="ARBA" id="ARBA00022598"/>
    </source>
</evidence>
<feature type="domain" description="Carrier" evidence="7">
    <location>
        <begin position="1823"/>
        <end position="1900"/>
    </location>
</feature>
<dbReference type="InterPro" id="IPR036736">
    <property type="entry name" value="ACP-like_sf"/>
</dbReference>
<dbReference type="Gene3D" id="3.40.366.10">
    <property type="entry name" value="Malonyl-Coenzyme A Acyl Carrier Protein, domain 2"/>
    <property type="match status" value="1"/>
</dbReference>
<dbReference type="InterPro" id="IPR009081">
    <property type="entry name" value="PP-bd_ACP"/>
</dbReference>
<keyword evidence="6" id="KW-0808">Transferase</keyword>
<protein>
    <submittedName>
        <fullName evidence="9">SDR family NAD(P)-dependent oxidoreductase</fullName>
    </submittedName>
</protein>
<dbReference type="SUPFAM" id="SSF47336">
    <property type="entry name" value="ACP-like"/>
    <property type="match status" value="3"/>
</dbReference>
<dbReference type="Pfam" id="PF16197">
    <property type="entry name" value="KAsynt_C_assoc"/>
    <property type="match status" value="1"/>
</dbReference>
<reference evidence="10" key="1">
    <citation type="journal article" date="2019" name="Int. J. Syst. Evol. Microbiol.">
        <title>The Global Catalogue of Microorganisms (GCM) 10K type strain sequencing project: providing services to taxonomists for standard genome sequencing and annotation.</title>
        <authorList>
            <consortium name="The Broad Institute Genomics Platform"/>
            <consortium name="The Broad Institute Genome Sequencing Center for Infectious Disease"/>
            <person name="Wu L."/>
            <person name="Ma J."/>
        </authorList>
    </citation>
    <scope>NUCLEOTIDE SEQUENCE [LARGE SCALE GENOMIC DNA]</scope>
    <source>
        <strain evidence="10">CGMCC 4.7405</strain>
    </source>
</reference>
<feature type="domain" description="Carrier" evidence="7">
    <location>
        <begin position="1278"/>
        <end position="1354"/>
    </location>
</feature>
<dbReference type="Pfam" id="PF08659">
    <property type="entry name" value="KR"/>
    <property type="match status" value="1"/>
</dbReference>
<dbReference type="InterPro" id="IPR020841">
    <property type="entry name" value="PKS_Beta-ketoAc_synthase_dom"/>
</dbReference>
<keyword evidence="3" id="KW-0596">Phosphopantetheine</keyword>
<dbReference type="InterPro" id="IPR029058">
    <property type="entry name" value="AB_hydrolase_fold"/>
</dbReference>
<sequence>MSESIAVVGFSCRFPGAGDAEEFWQLLVDGRESLTRFTDEELAQRGVSAGLRRNPAYVPVGGLLSDQDRFDPAPFGIGRAEAELLDPQQRVFLECAWHALEHAGLGSGAGVTGVFAGAALSAYLMTNLGHRFDPLGGADPAGNLGLHTGNVADYLPLRTAHRLGLEGPAVAVGATCATSLVAVHVAAQALLAGECDTALAGGVSLRVPQGLGHLHVPDGPFSADGHTRPYSAQARGTVFTQGAGVVVLRRLSDALADGDHVHAVVLGSAVGNDGADRAGFTAPSPVGQARTIAEALAVGDVDPRSVSYVEGHGTGTILGDPIEVRALRRVFGDAERPWCGLGSVKGNIGHADSAAGIAGFLKVVQALRHRTLPASLHGHPVNPALELEGSAFRLVGSTEPWEGVPVRRAGVSSFGIGGANCHVVLEEAPVAPEPDRDERAQVLVVSAATAQACRATARSLADAVTSAPAADVAHTLAGRRQLAVRSAVAVAPGQDAAVALRRAVVVEAAGTPPRVVFAFPGGGAQYAGMAAGLYRDEPVFTSTVDEMAAFLLPLSGADVREVLLDPAAAARNPRLGLPALFTASLATARLLESWGVRPDAVLGHSVGEYAAAVVAGVLSWQDAARLVAERSRLMGELPQGAMLSVPLGEADVRDLLTAHPALDLAAINASDSCAVSGPSDAIDVLRDALTARGVESHVVGVDVAAHSRLVEPAMPALRAVAARLTSAPAVTPLITTLTGAVVENVDPEHWVRHLRGTVRFADALDTALGESDAVLVQVGPGGMIASLAARSESVRAAVTTFPRAGEDADGRAALLDAAGTLWAHGVAVDLAATHRGRRARVPLPGYAFQRERFWVEPQRARTGSVVGPVVAEPDAAEPLQVPSWRRLAPLAPVTADRRWAVVGDGPWAEALRAVLPAVEGDPDAVIAVHSGGSLHDAVLACGRLDGTPLVQLTVRGERVIGDEVVDPVAAGVRGLPRVLAQEVPGLRWRTVDLPHDEPDAATVAAVLAETADLLASPGPGSWELALRAGQRWIRQWEPWQPADTAGLPVDPVVVVTGGSGNVARALADALRARGPAEVVLASRSTSPSVDVTDAGQVRALLANVAEQHGRIDLVVHAPVVIELAALSEMDEEVVARALAPKVTGALNLRAAVEALPPHARPRAVVLMSSVAGTIGGFGLGAYVAASRFLDGLAAGTTGWVSVDWDRWRFGTAQEREAAAEITMRHALDAQDAVRALLRVAGLALAGTVPHQVAVSPAELNTRSLAIAQRQTRVESGGAAPATAEERLVAGVLGEALGRPVTSRDDDFFALGGHSLLATRVLARLRDDHGVELRLRDLLARPTVAGLAELITTSEPVTPKAVEVVAAGPAEPFPLTRVQHAYWVGRSAAFALGEVGCHFYLEHDCSELDHERYQNAWNRLIERHEMLRCVVGADGHNVVLTEVPRYRVPVHELSDVDELEVLRARLSHRVADPGRWPLIEAHVVRMPGGRHRVLVSVDVLVCDSASYLILDRELRVLYENPQAELPPIGTTFAECARAIDRRRGDAEHRRAAEYWRSRVDTLPVAPPLPVRDSEGAPRFARRSATLAAPLWDRVREQAAQAGVTPTAVLLTAYADVLAAWSSTDHFCLTLTVFDRPDVHPDVDKVVGEFSSLLLFEADHRGLATFAQRAKAAQHRLFDDLDHRSFSGLEVLAEQARRTGRQQNVPVVFTGMLGLDRLGGEPHDHEWLGPVEFGVSQTPQVWLDHQVYEHRGALVLQWDVAETSLSAADADAAFTGYVRWLTALAESGDAWTADGEGPVLEGQVASFSFDDDGMADVPAAPGQKPEGDDVLQVLTGIWAELLDLERDAIPADVSFLGLGGDSLLVVRMASVIRQRLDVVLALTEIRAELTLSDVAEVVRARGEGGTTRRTLDVSVRRRFEQGEPFGLLPLQQAYFVGQQGEWELSYSSAHVCTDVPLSDVDAQNAPAALADALNRVIAHQPMLRMRITPDGTQRILAAGDPRTEVVPVVYDLRDEDEDGVAAGLGRVRAEMSERGPDPATGPPLDMRLTLLPGGRARLHTAFSLLAVDGWSGGLFDRELLTYVADPNAVLPPLLIDFGDYVTALHEVRGTQQWQADHEWWSGRLPQLPQAPALPMIADPDGLDVTAMATRETRLAAADWVALRERCAANEVTPTAAVLTAYAIALSRLAGGRRFLLNSLQANRLPLHPDVDRMIGAFSSTALLSIDLPAGGRFADLAAAVRDEITESLAHNLVGGVEVSRELARLRGTRRPVAPVVFQSTIGMDAALGGDRPLTAGPLGSIDISGYVQHIRTPQVFLELRVFELRGELVLNFAVVEELFGADLVDRLFGEVVGTVRELAAGLGWDEVVDLPDGAEVVQERATEHGMVEPGAPRDELERRIAALWAEMLGVSEVDRADDFFALGGDSLLAVRMLGRLAREHGGSAPPRAFLAAPTPAGLAAAMRADEPVPVDDIAVPLRDGEGPPLFLLHPSGGDVLCYADLVRRLSAANPVIALADPGLSGRGGPESIADMVEQYLAVVRAHQPHGPYLLGGWSMGGTVAHELACALRGRGEQVALLVMIDSNSPERIVAIEGLDRQRTDDEVRLRYLRSLEAYLGLDCAADAGGLEQALGERGISVPPARYEVFGRHLRGLAAHHASRLAAGTPVLLLRAGRTSPRNARIGMGVDDSFDEHDLGWSDHVTGEFRVVEVDAHHYSILGDPAVQHVAGEISSALSRIAQEC</sequence>
<dbReference type="Pfam" id="PF00698">
    <property type="entry name" value="Acyl_transf_1"/>
    <property type="match status" value="1"/>
</dbReference>
<dbReference type="SUPFAM" id="SSF55048">
    <property type="entry name" value="Probable ACP-binding domain of malonyl-CoA ACP transacylase"/>
    <property type="match status" value="1"/>
</dbReference>
<dbReference type="Pfam" id="PF02801">
    <property type="entry name" value="Ketoacyl-synt_C"/>
    <property type="match status" value="1"/>
</dbReference>
<organism evidence="9 10">
    <name type="scientific">Lentzea rhizosphaerae</name>
    <dbReference type="NCBI Taxonomy" id="2041025"/>
    <lineage>
        <taxon>Bacteria</taxon>
        <taxon>Bacillati</taxon>
        <taxon>Actinomycetota</taxon>
        <taxon>Actinomycetes</taxon>
        <taxon>Pseudonocardiales</taxon>
        <taxon>Pseudonocardiaceae</taxon>
        <taxon>Lentzea</taxon>
    </lineage>
</organism>
<comment type="caution">
    <text evidence="9">The sequence shown here is derived from an EMBL/GenBank/DDBJ whole genome shotgun (WGS) entry which is preliminary data.</text>
</comment>
<dbReference type="InterPro" id="IPR014031">
    <property type="entry name" value="Ketoacyl_synth_C"/>
</dbReference>
<dbReference type="SUPFAM" id="SSF52151">
    <property type="entry name" value="FabD/lysophospholipase-like"/>
    <property type="match status" value="1"/>
</dbReference>
<dbReference type="PROSITE" id="PS52004">
    <property type="entry name" value="KS3_2"/>
    <property type="match status" value="1"/>
</dbReference>
<keyword evidence="5" id="KW-0436">Ligase</keyword>
<dbReference type="InterPro" id="IPR057737">
    <property type="entry name" value="Condensation_MtbB-like"/>
</dbReference>
<dbReference type="CDD" id="cd00833">
    <property type="entry name" value="PKS"/>
    <property type="match status" value="1"/>
</dbReference>
<dbReference type="InterPro" id="IPR036291">
    <property type="entry name" value="NAD(P)-bd_dom_sf"/>
</dbReference>
<dbReference type="InterPro" id="IPR032821">
    <property type="entry name" value="PKS_assoc"/>
</dbReference>
<dbReference type="InterPro" id="IPR016039">
    <property type="entry name" value="Thiolase-like"/>
</dbReference>
<keyword evidence="10" id="KW-1185">Reference proteome</keyword>
<dbReference type="InterPro" id="IPR001031">
    <property type="entry name" value="Thioesterase"/>
</dbReference>
<dbReference type="CDD" id="cd19535">
    <property type="entry name" value="Cyc_NRPS"/>
    <property type="match status" value="2"/>
</dbReference>
<dbReference type="PROSITE" id="PS50075">
    <property type="entry name" value="CARRIER"/>
    <property type="match status" value="3"/>
</dbReference>
<evidence type="ECO:0000256" key="3">
    <source>
        <dbReference type="ARBA" id="ARBA00022450"/>
    </source>
</evidence>
<dbReference type="InterPro" id="IPR006162">
    <property type="entry name" value="Ppantetheine_attach_site"/>
</dbReference>
<accession>A0ABV8BNQ6</accession>
<dbReference type="InterPro" id="IPR023213">
    <property type="entry name" value="CAT-like_dom_sf"/>
</dbReference>
<dbReference type="InterPro" id="IPR014043">
    <property type="entry name" value="Acyl_transferase_dom"/>
</dbReference>
<evidence type="ECO:0000313" key="9">
    <source>
        <dbReference type="EMBL" id="MFC3891234.1"/>
    </source>
</evidence>
<dbReference type="Pfam" id="PF00975">
    <property type="entry name" value="Thioesterase"/>
    <property type="match status" value="1"/>
</dbReference>
<evidence type="ECO:0000256" key="6">
    <source>
        <dbReference type="ARBA" id="ARBA00022679"/>
    </source>
</evidence>
<dbReference type="EMBL" id="JBHRZI010000010">
    <property type="protein sequence ID" value="MFC3891234.1"/>
    <property type="molecule type" value="Genomic_DNA"/>
</dbReference>
<proteinExistence type="predicted"/>
<dbReference type="Pfam" id="PF00550">
    <property type="entry name" value="PP-binding"/>
    <property type="match status" value="3"/>
</dbReference>
<dbReference type="Pfam" id="PF00109">
    <property type="entry name" value="ketoacyl-synt"/>
    <property type="match status" value="1"/>
</dbReference>